<keyword evidence="7 12" id="KW-0456">Lyase</keyword>
<dbReference type="GO" id="GO:0004359">
    <property type="term" value="F:glutaminase activity"/>
    <property type="evidence" value="ECO:0007669"/>
    <property type="project" value="UniProtKB-EC"/>
</dbReference>
<dbReference type="EC" id="4.3.2.10" evidence="12"/>
<proteinExistence type="predicted"/>
<evidence type="ECO:0000256" key="5">
    <source>
        <dbReference type="ARBA" id="ARBA00022962"/>
    </source>
</evidence>
<comment type="subunit">
    <text evidence="2">Heterodimer of HisH and HisF.</text>
</comment>
<dbReference type="GO" id="GO:0016829">
    <property type="term" value="F:lyase activity"/>
    <property type="evidence" value="ECO:0007669"/>
    <property type="project" value="UniProtKB-KW"/>
</dbReference>
<keyword evidence="6" id="KW-0368">Histidine biosynthesis</keyword>
<dbReference type="PANTHER" id="PTHR42701">
    <property type="entry name" value="IMIDAZOLE GLYCEROL PHOSPHATE SYNTHASE SUBUNIT HISH"/>
    <property type="match status" value="1"/>
</dbReference>
<evidence type="ECO:0000256" key="9">
    <source>
        <dbReference type="ARBA" id="ARBA00049534"/>
    </source>
</evidence>
<evidence type="ECO:0000256" key="3">
    <source>
        <dbReference type="ARBA" id="ARBA00022605"/>
    </source>
</evidence>
<dbReference type="AlphaFoldDB" id="A0AAJ6FDP8"/>
<dbReference type="PIRSF" id="PIRSF000495">
    <property type="entry name" value="Amidotransf_hisH"/>
    <property type="match status" value="1"/>
</dbReference>
<accession>A0AAJ6FDP8</accession>
<evidence type="ECO:0000256" key="10">
    <source>
        <dbReference type="PIRSR" id="PIRSR000495-1"/>
    </source>
</evidence>
<evidence type="ECO:0000256" key="1">
    <source>
        <dbReference type="ARBA" id="ARBA00005091"/>
    </source>
</evidence>
<dbReference type="InterPro" id="IPR017926">
    <property type="entry name" value="GATASE"/>
</dbReference>
<dbReference type="SUPFAM" id="SSF52317">
    <property type="entry name" value="Class I glutamine amidotransferase-like"/>
    <property type="match status" value="1"/>
</dbReference>
<dbReference type="GO" id="GO:0000107">
    <property type="term" value="F:imidazoleglycerol-phosphate synthase activity"/>
    <property type="evidence" value="ECO:0007669"/>
    <property type="project" value="TreeGrafter"/>
</dbReference>
<dbReference type="InterPro" id="IPR029062">
    <property type="entry name" value="Class_I_gatase-like"/>
</dbReference>
<dbReference type="GO" id="GO:0000105">
    <property type="term" value="P:L-histidine biosynthetic process"/>
    <property type="evidence" value="ECO:0007669"/>
    <property type="project" value="UniProtKB-KW"/>
</dbReference>
<dbReference type="Pfam" id="PF00117">
    <property type="entry name" value="GATase"/>
    <property type="match status" value="1"/>
</dbReference>
<dbReference type="Proteomes" id="UP001237869">
    <property type="component" value="Chromosome"/>
</dbReference>
<dbReference type="InterPro" id="IPR010139">
    <property type="entry name" value="Imidazole-glycPsynth_HisH"/>
</dbReference>
<protein>
    <submittedName>
        <fullName evidence="12">Imidazole glycerol phosphate synthase subunit HisH</fullName>
        <ecNumber evidence="12">4.3.2.10</ecNumber>
    </submittedName>
</protein>
<evidence type="ECO:0000256" key="8">
    <source>
        <dbReference type="ARBA" id="ARBA00047838"/>
    </source>
</evidence>
<reference evidence="12" key="1">
    <citation type="submission" date="2022-02" db="EMBL/GenBank/DDBJ databases">
        <title>Long-read sequencing of the primary endosymbionts of Cacopsylla melanoneura.</title>
        <authorList>
            <person name="Dittmer J."/>
            <person name="Corretto E."/>
            <person name="Stauffer C."/>
            <person name="Schuler H."/>
        </authorList>
    </citation>
    <scope>NUCLEOTIDE SEQUENCE</scope>
    <source>
        <strain evidence="12">Cmel4</strain>
    </source>
</reference>
<feature type="active site" evidence="10">
    <location>
        <position position="184"/>
    </location>
</feature>
<evidence type="ECO:0000256" key="6">
    <source>
        <dbReference type="ARBA" id="ARBA00023102"/>
    </source>
</evidence>
<dbReference type="EMBL" id="CP092148">
    <property type="protein sequence ID" value="WGS67318.1"/>
    <property type="molecule type" value="Genomic_DNA"/>
</dbReference>
<evidence type="ECO:0000256" key="2">
    <source>
        <dbReference type="ARBA" id="ARBA00011152"/>
    </source>
</evidence>
<keyword evidence="4" id="KW-0378">Hydrolase</keyword>
<name>A0AAJ6FDP8_CARRU</name>
<gene>
    <name evidence="12" type="primary">hisH</name>
    <name evidence="12" type="ORF">MEJ65_00400</name>
</gene>
<keyword evidence="3" id="KW-0028">Amino-acid biosynthesis</keyword>
<evidence type="ECO:0000256" key="4">
    <source>
        <dbReference type="ARBA" id="ARBA00022801"/>
    </source>
</evidence>
<evidence type="ECO:0000313" key="12">
    <source>
        <dbReference type="EMBL" id="WGS67318.1"/>
    </source>
</evidence>
<comment type="pathway">
    <text evidence="1">Amino-acid biosynthesis; L-histidine biosynthesis; L-histidine from 5-phospho-alpha-D-ribose 1-diphosphate: step 5/9.</text>
</comment>
<organism evidence="12 13">
    <name type="scientific">Carsonella ruddii</name>
    <dbReference type="NCBI Taxonomy" id="114186"/>
    <lineage>
        <taxon>Bacteria</taxon>
        <taxon>Pseudomonadati</taxon>
        <taxon>Pseudomonadota</taxon>
        <taxon>Gammaproteobacteria</taxon>
        <taxon>Oceanospirillales</taxon>
        <taxon>Halomonadaceae</taxon>
        <taxon>Zymobacter group</taxon>
        <taxon>Candidatus Carsonella</taxon>
    </lineage>
</organism>
<evidence type="ECO:0000313" key="13">
    <source>
        <dbReference type="Proteomes" id="UP001237869"/>
    </source>
</evidence>
<keyword evidence="5" id="KW-0315">Glutamine amidotransferase</keyword>
<comment type="catalytic activity">
    <reaction evidence="9">
        <text>L-glutamine + H2O = L-glutamate + NH4(+)</text>
        <dbReference type="Rhea" id="RHEA:15889"/>
        <dbReference type="ChEBI" id="CHEBI:15377"/>
        <dbReference type="ChEBI" id="CHEBI:28938"/>
        <dbReference type="ChEBI" id="CHEBI:29985"/>
        <dbReference type="ChEBI" id="CHEBI:58359"/>
        <dbReference type="EC" id="3.5.1.2"/>
    </reaction>
</comment>
<dbReference type="PANTHER" id="PTHR42701:SF1">
    <property type="entry name" value="IMIDAZOLE GLYCEROL PHOSPHATE SYNTHASE SUBUNIT HISH"/>
    <property type="match status" value="1"/>
</dbReference>
<evidence type="ECO:0000256" key="7">
    <source>
        <dbReference type="ARBA" id="ARBA00023239"/>
    </source>
</evidence>
<feature type="active site" evidence="10">
    <location>
        <position position="182"/>
    </location>
</feature>
<feature type="active site" description="Nucleophile" evidence="10">
    <location>
        <position position="75"/>
    </location>
</feature>
<evidence type="ECO:0000259" key="11">
    <source>
        <dbReference type="Pfam" id="PF00117"/>
    </source>
</evidence>
<comment type="catalytic activity">
    <reaction evidence="8">
        <text>5-[(5-phospho-1-deoxy-D-ribulos-1-ylimino)methylamino]-1-(5-phospho-beta-D-ribosyl)imidazole-4-carboxamide + L-glutamine = D-erythro-1-(imidazol-4-yl)glycerol 3-phosphate + 5-amino-1-(5-phospho-beta-D-ribosyl)imidazole-4-carboxamide + L-glutamate + H(+)</text>
        <dbReference type="Rhea" id="RHEA:24793"/>
        <dbReference type="ChEBI" id="CHEBI:15378"/>
        <dbReference type="ChEBI" id="CHEBI:29985"/>
        <dbReference type="ChEBI" id="CHEBI:58278"/>
        <dbReference type="ChEBI" id="CHEBI:58359"/>
        <dbReference type="ChEBI" id="CHEBI:58475"/>
        <dbReference type="ChEBI" id="CHEBI:58525"/>
        <dbReference type="EC" id="4.3.2.10"/>
    </reaction>
</comment>
<feature type="domain" description="Glutamine amidotransferase" evidence="11">
    <location>
        <begin position="4"/>
        <end position="198"/>
    </location>
</feature>
<dbReference type="NCBIfam" id="TIGR01855">
    <property type="entry name" value="IMP_synth_hisH"/>
    <property type="match status" value="1"/>
</dbReference>
<dbReference type="PROSITE" id="PS51273">
    <property type="entry name" value="GATASE_TYPE_1"/>
    <property type="match status" value="1"/>
</dbReference>
<dbReference type="RefSeq" id="WP_280956197.1">
    <property type="nucleotide sequence ID" value="NZ_CP092146.1"/>
</dbReference>
<dbReference type="Gene3D" id="3.40.50.880">
    <property type="match status" value="1"/>
</dbReference>
<sequence>MKVLLIDYGTSNINSIYNSLKKMKKIQIFINNFKIKKYDKIIFPGQGHIKSSMDFILNKENIFEYIKNTHILGICIGYHIFFNKSEEDIFSNCLGIFKENISLLTNNCCFNTYSPNIGWNNVEVIKNHKILSKIPGFFLQYFMHSYSSIFKKQNYVYAISKFNNKIFNSIIIEENKFLFQFHPEKGGYYGYQIIENFLKL</sequence>